<keyword evidence="1" id="KW-0732">Signal</keyword>
<evidence type="ECO:0000256" key="1">
    <source>
        <dbReference type="SAM" id="SignalP"/>
    </source>
</evidence>
<feature type="signal peptide" evidence="1">
    <location>
        <begin position="1"/>
        <end position="21"/>
    </location>
</feature>
<keyword evidence="3" id="KW-1185">Reference proteome</keyword>
<protein>
    <submittedName>
        <fullName evidence="2">Uncharacterized protein</fullName>
    </submittedName>
</protein>
<dbReference type="AlphaFoldDB" id="A0A317XYL5"/>
<evidence type="ECO:0000313" key="2">
    <source>
        <dbReference type="EMBL" id="PWZ03222.1"/>
    </source>
</evidence>
<proteinExistence type="predicted"/>
<dbReference type="EMBL" id="KZ819188">
    <property type="protein sequence ID" value="PWZ03222.1"/>
    <property type="molecule type" value="Genomic_DNA"/>
</dbReference>
<accession>A0A317XYL5</accession>
<organism evidence="2 3">
    <name type="scientific">Testicularia cyperi</name>
    <dbReference type="NCBI Taxonomy" id="1882483"/>
    <lineage>
        <taxon>Eukaryota</taxon>
        <taxon>Fungi</taxon>
        <taxon>Dikarya</taxon>
        <taxon>Basidiomycota</taxon>
        <taxon>Ustilaginomycotina</taxon>
        <taxon>Ustilaginomycetes</taxon>
        <taxon>Ustilaginales</taxon>
        <taxon>Anthracoideaceae</taxon>
        <taxon>Testicularia</taxon>
    </lineage>
</organism>
<feature type="chain" id="PRO_5016351505" evidence="1">
    <location>
        <begin position="22"/>
        <end position="242"/>
    </location>
</feature>
<evidence type="ECO:0000313" key="3">
    <source>
        <dbReference type="Proteomes" id="UP000246740"/>
    </source>
</evidence>
<dbReference type="InParanoid" id="A0A317XYL5"/>
<name>A0A317XYL5_9BASI</name>
<gene>
    <name evidence="2" type="ORF">BCV70DRAFT_234943</name>
</gene>
<reference evidence="2 3" key="1">
    <citation type="journal article" date="2018" name="Mol. Biol. Evol.">
        <title>Broad Genomic Sampling Reveals a Smut Pathogenic Ancestry of the Fungal Clade Ustilaginomycotina.</title>
        <authorList>
            <person name="Kijpornyongpan T."/>
            <person name="Mondo S.J."/>
            <person name="Barry K."/>
            <person name="Sandor L."/>
            <person name="Lee J."/>
            <person name="Lipzen A."/>
            <person name="Pangilinan J."/>
            <person name="LaButti K."/>
            <person name="Hainaut M."/>
            <person name="Henrissat B."/>
            <person name="Grigoriev I.V."/>
            <person name="Spatafora J.W."/>
            <person name="Aime M.C."/>
        </authorList>
    </citation>
    <scope>NUCLEOTIDE SEQUENCE [LARGE SCALE GENOMIC DNA]</scope>
    <source>
        <strain evidence="2 3">MCA 3645</strain>
    </source>
</reference>
<dbReference type="Proteomes" id="UP000246740">
    <property type="component" value="Unassembled WGS sequence"/>
</dbReference>
<sequence>MLVINLISAVLTAALVLPASAMNTHNEDPIYVFSPGSSIPRHVAYEAPVPTQLSWLRHERGNADVIPDKDPQEGLPGHSNQRIATEDWSLPGYLRTYEHADGALVRGAGIRPDWRANDRVRAFHIHYADSRITIPLWRDHFHFNGRQAAMIYAVKSRLRKIWQDNTGKALAPNKDDLLSTAFVQKLEANLKNPGGFRSFTEMLVDAIGHAKGKKLVQDDGAWVKEFPFLTRNEDVVRNLLEY</sequence>